<accession>A0A0D2NBX1</accession>
<evidence type="ECO:0000256" key="1">
    <source>
        <dbReference type="SAM" id="MobiDB-lite"/>
    </source>
</evidence>
<dbReference type="EMBL" id="KN817618">
    <property type="protein sequence ID" value="KJA16629.1"/>
    <property type="molecule type" value="Genomic_DNA"/>
</dbReference>
<reference evidence="3" key="1">
    <citation type="submission" date="2014-04" db="EMBL/GenBank/DDBJ databases">
        <title>Evolutionary Origins and Diversification of the Mycorrhizal Mutualists.</title>
        <authorList>
            <consortium name="DOE Joint Genome Institute"/>
            <consortium name="Mycorrhizal Genomics Consortium"/>
            <person name="Kohler A."/>
            <person name="Kuo A."/>
            <person name="Nagy L.G."/>
            <person name="Floudas D."/>
            <person name="Copeland A."/>
            <person name="Barry K.W."/>
            <person name="Cichocki N."/>
            <person name="Veneault-Fourrey C."/>
            <person name="LaButti K."/>
            <person name="Lindquist E.A."/>
            <person name="Lipzen A."/>
            <person name="Lundell T."/>
            <person name="Morin E."/>
            <person name="Murat C."/>
            <person name="Riley R."/>
            <person name="Ohm R."/>
            <person name="Sun H."/>
            <person name="Tunlid A."/>
            <person name="Henrissat B."/>
            <person name="Grigoriev I.V."/>
            <person name="Hibbett D.S."/>
            <person name="Martin F."/>
        </authorList>
    </citation>
    <scope>NUCLEOTIDE SEQUENCE [LARGE SCALE GENOMIC DNA]</scope>
    <source>
        <strain evidence="3">FD-334 SS-4</strain>
    </source>
</reference>
<feature type="region of interest" description="Disordered" evidence="1">
    <location>
        <begin position="109"/>
        <end position="261"/>
    </location>
</feature>
<feature type="compositionally biased region" description="Acidic residues" evidence="1">
    <location>
        <begin position="153"/>
        <end position="172"/>
    </location>
</feature>
<organism evidence="2 3">
    <name type="scientific">Hypholoma sublateritium (strain FD-334 SS-4)</name>
    <dbReference type="NCBI Taxonomy" id="945553"/>
    <lineage>
        <taxon>Eukaryota</taxon>
        <taxon>Fungi</taxon>
        <taxon>Dikarya</taxon>
        <taxon>Basidiomycota</taxon>
        <taxon>Agaricomycotina</taxon>
        <taxon>Agaricomycetes</taxon>
        <taxon>Agaricomycetidae</taxon>
        <taxon>Agaricales</taxon>
        <taxon>Agaricineae</taxon>
        <taxon>Strophariaceae</taxon>
        <taxon>Hypholoma</taxon>
    </lineage>
</organism>
<name>A0A0D2NBX1_HYPSF</name>
<protein>
    <submittedName>
        <fullName evidence="2">Uncharacterized protein</fullName>
    </submittedName>
</protein>
<feature type="compositionally biased region" description="Polar residues" evidence="1">
    <location>
        <begin position="210"/>
        <end position="221"/>
    </location>
</feature>
<feature type="region of interest" description="Disordered" evidence="1">
    <location>
        <begin position="64"/>
        <end position="84"/>
    </location>
</feature>
<dbReference type="AlphaFoldDB" id="A0A0D2NBX1"/>
<gene>
    <name evidence="2" type="ORF">HYPSUDRAFT_288151</name>
</gene>
<feature type="compositionally biased region" description="Pro residues" evidence="1">
    <location>
        <begin position="131"/>
        <end position="140"/>
    </location>
</feature>
<evidence type="ECO:0000313" key="3">
    <source>
        <dbReference type="Proteomes" id="UP000054270"/>
    </source>
</evidence>
<keyword evidence="3" id="KW-1185">Reference proteome</keyword>
<dbReference type="OMA" id="WAVAVVQ"/>
<dbReference type="OrthoDB" id="3358861at2759"/>
<evidence type="ECO:0000313" key="2">
    <source>
        <dbReference type="EMBL" id="KJA16629.1"/>
    </source>
</evidence>
<dbReference type="Proteomes" id="UP000054270">
    <property type="component" value="Unassembled WGS sequence"/>
</dbReference>
<dbReference type="STRING" id="945553.A0A0D2NBX1"/>
<sequence length="337" mass="35651">MLDVVRAPPPMERSALEALGSPVLGRQRGAGSTASLALEGAAATPSRTGMFEIKAPGSVFDQRKADAVAAPRAKPLVHTPPPQQYARPALAAPRVEAAHAVPSFHGKVPLRSAMRGSRSPSPAAGTSYTPYTPPPPPVSAAPPRGAVRKGAPEETDPSGDDASEVFYSDLEDFEAREAAAPKPVPRASTLPPMLAPNGHAVNGYAGKTPSEMSHSSTSTFIAGTHGARPPVEYVDSTPRRRKSVRVSLQPTFSPSPPALDYDEDQAQQLYAPWAVAVVQPRAEAPPAPVAVHAHAPLDMWADSDDDEDEHYARAKRLLTRAAKKEKDMSLLASSRTR</sequence>
<proteinExistence type="predicted"/>